<sequence>MRWRGEAATHGAKARGMARRGAAAQGGVAWLGTRREGQEAVQPIVFVLASVTMTDQLCYTAAVRGVEEEEDIVISRKAQKSKERKNKGEQ</sequence>
<evidence type="ECO:0000256" key="1">
    <source>
        <dbReference type="SAM" id="MobiDB-lite"/>
    </source>
</evidence>
<reference evidence="2" key="1">
    <citation type="journal article" date="2021" name="bioRxiv">
        <title>Whole Genome Assembly and Annotation of Northern Wild Rice, Zizania palustris L., Supports a Whole Genome Duplication in the Zizania Genus.</title>
        <authorList>
            <person name="Haas M."/>
            <person name="Kono T."/>
            <person name="Macchietto M."/>
            <person name="Millas R."/>
            <person name="McGilp L."/>
            <person name="Shao M."/>
            <person name="Duquette J."/>
            <person name="Hirsch C.N."/>
            <person name="Kimball J."/>
        </authorList>
    </citation>
    <scope>NUCLEOTIDE SEQUENCE</scope>
    <source>
        <tissue evidence="2">Fresh leaf tissue</tissue>
    </source>
</reference>
<dbReference type="AlphaFoldDB" id="A0A8J5VZ16"/>
<comment type="caution">
    <text evidence="2">The sequence shown here is derived from an EMBL/GenBank/DDBJ whole genome shotgun (WGS) entry which is preliminary data.</text>
</comment>
<dbReference type="EMBL" id="JAAALK010000285">
    <property type="protein sequence ID" value="KAG8065389.1"/>
    <property type="molecule type" value="Genomic_DNA"/>
</dbReference>
<protein>
    <submittedName>
        <fullName evidence="2">Uncharacterized protein</fullName>
    </submittedName>
</protein>
<proteinExistence type="predicted"/>
<evidence type="ECO:0000313" key="3">
    <source>
        <dbReference type="Proteomes" id="UP000729402"/>
    </source>
</evidence>
<reference evidence="2" key="2">
    <citation type="submission" date="2021-02" db="EMBL/GenBank/DDBJ databases">
        <authorList>
            <person name="Kimball J.A."/>
            <person name="Haas M.W."/>
            <person name="Macchietto M."/>
            <person name="Kono T."/>
            <person name="Duquette J."/>
            <person name="Shao M."/>
        </authorList>
    </citation>
    <scope>NUCLEOTIDE SEQUENCE</scope>
    <source>
        <tissue evidence="2">Fresh leaf tissue</tissue>
    </source>
</reference>
<keyword evidence="3" id="KW-1185">Reference proteome</keyword>
<accession>A0A8J5VZ16</accession>
<dbReference type="Proteomes" id="UP000729402">
    <property type="component" value="Unassembled WGS sequence"/>
</dbReference>
<name>A0A8J5VZ16_ZIZPA</name>
<gene>
    <name evidence="2" type="ORF">GUJ93_ZPchr0004g38770</name>
</gene>
<organism evidence="2 3">
    <name type="scientific">Zizania palustris</name>
    <name type="common">Northern wild rice</name>
    <dbReference type="NCBI Taxonomy" id="103762"/>
    <lineage>
        <taxon>Eukaryota</taxon>
        <taxon>Viridiplantae</taxon>
        <taxon>Streptophyta</taxon>
        <taxon>Embryophyta</taxon>
        <taxon>Tracheophyta</taxon>
        <taxon>Spermatophyta</taxon>
        <taxon>Magnoliopsida</taxon>
        <taxon>Liliopsida</taxon>
        <taxon>Poales</taxon>
        <taxon>Poaceae</taxon>
        <taxon>BOP clade</taxon>
        <taxon>Oryzoideae</taxon>
        <taxon>Oryzeae</taxon>
        <taxon>Zizaniinae</taxon>
        <taxon>Zizania</taxon>
    </lineage>
</organism>
<feature type="region of interest" description="Disordered" evidence="1">
    <location>
        <begin position="1"/>
        <end position="21"/>
    </location>
</feature>
<evidence type="ECO:0000313" key="2">
    <source>
        <dbReference type="EMBL" id="KAG8065389.1"/>
    </source>
</evidence>